<dbReference type="GO" id="GO:0009024">
    <property type="term" value="F:tagatose-6-phosphate kinase activity"/>
    <property type="evidence" value="ECO:0007669"/>
    <property type="project" value="UniProtKB-EC"/>
</dbReference>
<keyword evidence="5 7" id="KW-0067">ATP-binding</keyword>
<dbReference type="FunFam" id="3.40.1190.20:FF:000001">
    <property type="entry name" value="Phosphofructokinase"/>
    <property type="match status" value="1"/>
</dbReference>
<organism evidence="10 11">
    <name type="scientific">Anaerosalibacter massiliensis</name>
    <dbReference type="NCBI Taxonomy" id="1347392"/>
    <lineage>
        <taxon>Bacteria</taxon>
        <taxon>Bacillati</taxon>
        <taxon>Bacillota</taxon>
        <taxon>Tissierellia</taxon>
        <taxon>Tissierellales</taxon>
        <taxon>Sporanaerobacteraceae</taxon>
        <taxon>Anaerosalibacter</taxon>
    </lineage>
</organism>
<proteinExistence type="inferred from homology"/>
<dbReference type="RefSeq" id="WP_042683416.1">
    <property type="nucleotide sequence ID" value="NZ_CABKTM010000075.1"/>
</dbReference>
<dbReference type="EMBL" id="JANJZL010000006">
    <property type="protein sequence ID" value="MCR2044444.1"/>
    <property type="molecule type" value="Genomic_DNA"/>
</dbReference>
<evidence type="ECO:0000256" key="7">
    <source>
        <dbReference type="PIRNR" id="PIRNR000535"/>
    </source>
</evidence>
<dbReference type="Pfam" id="PF00294">
    <property type="entry name" value="PfkB"/>
    <property type="match status" value="1"/>
</dbReference>
<keyword evidence="2 7" id="KW-0808">Transferase</keyword>
<comment type="pathway">
    <text evidence="7">Carbohydrate metabolism; D-tagatose 6-phosphate degradation; D-glyceraldehyde 3-phosphate and glycerone phosphate from D-tagatose 6-phosphate: step 1/2.</text>
</comment>
<evidence type="ECO:0000256" key="5">
    <source>
        <dbReference type="ARBA" id="ARBA00022840"/>
    </source>
</evidence>
<dbReference type="PROSITE" id="PS00584">
    <property type="entry name" value="PFKB_KINASES_2"/>
    <property type="match status" value="1"/>
</dbReference>
<keyword evidence="4 8" id="KW-0418">Kinase</keyword>
<dbReference type="GO" id="GO:0044281">
    <property type="term" value="P:small molecule metabolic process"/>
    <property type="evidence" value="ECO:0007669"/>
    <property type="project" value="UniProtKB-ARBA"/>
</dbReference>
<comment type="catalytic activity">
    <reaction evidence="7">
        <text>D-tagatofuranose 6-phosphate + ATP = D-tagatofuranose 1,6-bisphosphate + ADP + H(+)</text>
        <dbReference type="Rhea" id="RHEA:12420"/>
        <dbReference type="ChEBI" id="CHEBI:15378"/>
        <dbReference type="ChEBI" id="CHEBI:30616"/>
        <dbReference type="ChEBI" id="CHEBI:58694"/>
        <dbReference type="ChEBI" id="CHEBI:58695"/>
        <dbReference type="ChEBI" id="CHEBI:456216"/>
        <dbReference type="EC" id="2.7.1.144"/>
    </reaction>
</comment>
<dbReference type="Gene3D" id="3.40.1190.20">
    <property type="match status" value="1"/>
</dbReference>
<evidence type="ECO:0000256" key="8">
    <source>
        <dbReference type="RuleBase" id="RU369061"/>
    </source>
</evidence>
<dbReference type="InterPro" id="IPR029056">
    <property type="entry name" value="Ribokinase-like"/>
</dbReference>
<comment type="catalytic activity">
    <reaction evidence="6 8">
        <text>beta-D-fructose 1-phosphate + ATP = beta-D-fructose 1,6-bisphosphate + ADP + H(+)</text>
        <dbReference type="Rhea" id="RHEA:14213"/>
        <dbReference type="ChEBI" id="CHEBI:15378"/>
        <dbReference type="ChEBI" id="CHEBI:30616"/>
        <dbReference type="ChEBI" id="CHEBI:32966"/>
        <dbReference type="ChEBI" id="CHEBI:138881"/>
        <dbReference type="ChEBI" id="CHEBI:456216"/>
        <dbReference type="EC" id="2.7.1.56"/>
    </reaction>
</comment>
<comment type="similarity">
    <text evidence="7">Belongs to the carbohydrate kinase PfkB family. LacC subfamily.</text>
</comment>
<dbReference type="InterPro" id="IPR011611">
    <property type="entry name" value="PfkB_dom"/>
</dbReference>
<dbReference type="InterPro" id="IPR002173">
    <property type="entry name" value="Carboh/pur_kinase_PfkB_CS"/>
</dbReference>
<evidence type="ECO:0000256" key="6">
    <source>
        <dbReference type="ARBA" id="ARBA00047745"/>
    </source>
</evidence>
<keyword evidence="3 7" id="KW-0547">Nucleotide-binding</keyword>
<reference evidence="10" key="1">
    <citation type="submission" date="2022-07" db="EMBL/GenBank/DDBJ databases">
        <title>Enhanced cultured diversity of the mouse gut microbiota enables custom-made synthetic communities.</title>
        <authorList>
            <person name="Afrizal A."/>
        </authorList>
    </citation>
    <scope>NUCLEOTIDE SEQUENCE</scope>
    <source>
        <strain evidence="10">DSM 29482</strain>
    </source>
</reference>
<protein>
    <recommendedName>
        <fullName evidence="7">Tagatose-6-phosphate kinase</fullName>
        <ecNumber evidence="7">2.7.1.144</ecNumber>
    </recommendedName>
</protein>
<accession>A0A9X2S5L2</accession>
<evidence type="ECO:0000259" key="9">
    <source>
        <dbReference type="Pfam" id="PF00294"/>
    </source>
</evidence>
<name>A0A9X2S5L2_9FIRM</name>
<keyword evidence="11" id="KW-1185">Reference proteome</keyword>
<evidence type="ECO:0000256" key="1">
    <source>
        <dbReference type="ARBA" id="ARBA00005380"/>
    </source>
</evidence>
<dbReference type="PANTHER" id="PTHR46566">
    <property type="entry name" value="1-PHOSPHOFRUCTOKINASE-RELATED"/>
    <property type="match status" value="1"/>
</dbReference>
<dbReference type="GO" id="GO:0016052">
    <property type="term" value="P:carbohydrate catabolic process"/>
    <property type="evidence" value="ECO:0007669"/>
    <property type="project" value="UniProtKB-ARBA"/>
</dbReference>
<dbReference type="OrthoDB" id="9801219at2"/>
<dbReference type="InterPro" id="IPR017583">
    <property type="entry name" value="Tagatose/fructose_Pkinase"/>
</dbReference>
<dbReference type="NCBIfam" id="TIGR03828">
    <property type="entry name" value="pfkB"/>
    <property type="match status" value="1"/>
</dbReference>
<dbReference type="Proteomes" id="UP001142078">
    <property type="component" value="Unassembled WGS sequence"/>
</dbReference>
<dbReference type="EC" id="2.7.1.144" evidence="7"/>
<comment type="similarity">
    <text evidence="1">Belongs to the carbohydrate kinase pfkB family.</text>
</comment>
<keyword evidence="7" id="KW-0423">Lactose metabolism</keyword>
<dbReference type="GO" id="GO:0005829">
    <property type="term" value="C:cytosol"/>
    <property type="evidence" value="ECO:0007669"/>
    <property type="project" value="TreeGrafter"/>
</dbReference>
<dbReference type="AlphaFoldDB" id="A0A9X2S5L2"/>
<sequence>MILTITLNPSIDRRYYVKGFKKDKVFRAENVQYTPGGKGLNVTRVIKTFSDSLIATGFIGGKSGSFIEEKLDELNINHNFLSVNGETRSCLAIHSDDGSQTEILEKGPVISNEEISNFNHLYNELIRESEIICASGSLPQGLPLETYKDLISVAKSQNKKFILDTSGDALKLGMEASPFLIKPNKDELEKLVGHVITSNDEIVKAAKCLLENDIEIVVVSLGREGAIVFNKGYAYKINVPSVKTVNSVGSGDSMIAGFAISLMEGYDFEYMLKVAAACGAANAMEEETGKVNINNVRNIINGINITKLKI</sequence>
<comment type="caution">
    <text evidence="10">The sequence shown here is derived from an EMBL/GenBank/DDBJ whole genome shotgun (WGS) entry which is preliminary data.</text>
</comment>
<feature type="domain" description="Carbohydrate kinase PfkB" evidence="9">
    <location>
        <begin position="11"/>
        <end position="289"/>
    </location>
</feature>
<comment type="function">
    <text evidence="8">Catalyzes the ATP-dependent phosphorylation of fructose-l-phosphate to fructose-l,6-bisphosphate.</text>
</comment>
<dbReference type="PANTHER" id="PTHR46566:SF5">
    <property type="entry name" value="1-PHOSPHOFRUCTOKINASE"/>
    <property type="match status" value="1"/>
</dbReference>
<dbReference type="GO" id="GO:0008662">
    <property type="term" value="F:1-phosphofructokinase activity"/>
    <property type="evidence" value="ECO:0007669"/>
    <property type="project" value="UniProtKB-UniRule"/>
</dbReference>
<dbReference type="PROSITE" id="PS00583">
    <property type="entry name" value="PFKB_KINASES_1"/>
    <property type="match status" value="1"/>
</dbReference>
<dbReference type="NCBIfam" id="TIGR03168">
    <property type="entry name" value="1-PFK"/>
    <property type="match status" value="1"/>
</dbReference>
<evidence type="ECO:0000256" key="4">
    <source>
        <dbReference type="ARBA" id="ARBA00022777"/>
    </source>
</evidence>
<evidence type="ECO:0000256" key="2">
    <source>
        <dbReference type="ARBA" id="ARBA00022679"/>
    </source>
</evidence>
<dbReference type="CDD" id="cd01164">
    <property type="entry name" value="FruK_PfkB_like"/>
    <property type="match status" value="1"/>
</dbReference>
<gene>
    <name evidence="10" type="primary">pfkB</name>
    <name evidence="10" type="ORF">NSA23_09995</name>
</gene>
<evidence type="ECO:0000313" key="11">
    <source>
        <dbReference type="Proteomes" id="UP001142078"/>
    </source>
</evidence>
<dbReference type="PIRSF" id="PIRSF000535">
    <property type="entry name" value="1PFK/6PFK/LacC"/>
    <property type="match status" value="1"/>
</dbReference>
<dbReference type="InterPro" id="IPR022463">
    <property type="entry name" value="1-PFruKinase"/>
</dbReference>
<dbReference type="GO" id="GO:0005524">
    <property type="term" value="F:ATP binding"/>
    <property type="evidence" value="ECO:0007669"/>
    <property type="project" value="UniProtKB-UniRule"/>
</dbReference>
<evidence type="ECO:0000313" key="10">
    <source>
        <dbReference type="EMBL" id="MCR2044444.1"/>
    </source>
</evidence>
<evidence type="ECO:0000256" key="3">
    <source>
        <dbReference type="ARBA" id="ARBA00022741"/>
    </source>
</evidence>
<dbReference type="SUPFAM" id="SSF53613">
    <property type="entry name" value="Ribokinase-like"/>
    <property type="match status" value="1"/>
</dbReference>
<dbReference type="GO" id="GO:0005988">
    <property type="term" value="P:lactose metabolic process"/>
    <property type="evidence" value="ECO:0007669"/>
    <property type="project" value="UniProtKB-KW"/>
</dbReference>